<gene>
    <name evidence="1" type="ORF">N301_13333</name>
</gene>
<feature type="non-terminal residue" evidence="1">
    <location>
        <position position="1"/>
    </location>
</feature>
<proteinExistence type="predicted"/>
<keyword evidence="2" id="KW-1185">Reference proteome</keyword>
<sequence length="230" mass="26018">PLIKTEYAYKSFDDLDPHIVTKETPYSATELAELKKNYGRLPRESETEYVWRVPLTGGDQIQLNEKEASDYWGHGIFLTTGDNRTPWSLTQCAAYWAGGLNPLDRGDPLAITGTADQLLESVHKAACLQMIHERKLIPRCESPMMLLVNPEIMTSLIRGLPESFKPTGISLQRIIASMSSVERLEGFMNSHRSEAGNTVDKPKVWTWGEVAQELIDYSRKYCLVKTPEEK</sequence>
<name>A0A0A0AWP6_CHAVO</name>
<dbReference type="STRING" id="50402.A0A0A0AWP6"/>
<evidence type="ECO:0000313" key="1">
    <source>
        <dbReference type="EMBL" id="KGL97520.1"/>
    </source>
</evidence>
<dbReference type="AlphaFoldDB" id="A0A0A0AWP6"/>
<protein>
    <submittedName>
        <fullName evidence="1">Uncharacterized protein</fullName>
    </submittedName>
</protein>
<dbReference type="Proteomes" id="UP000053858">
    <property type="component" value="Unassembled WGS sequence"/>
</dbReference>
<reference evidence="2" key="1">
    <citation type="journal article" date="2014" name="Science">
        <title>Comparative genomics reveals insights into avian genome evolution and adaptation.</title>
        <authorList>
            <consortium name="Avian Genome Consortium"/>
            <person name="Zhang G."/>
            <person name="Li C."/>
            <person name="Li Q."/>
            <person name="Li B."/>
            <person name="Larkin D.M."/>
            <person name="Lee C."/>
            <person name="Storz J.F."/>
            <person name="Antunes A."/>
            <person name="Greenwold M.J."/>
            <person name="Meredith R.W."/>
            <person name="Odeen A."/>
            <person name="Cui J."/>
            <person name="Zhou Q."/>
            <person name="Xu L."/>
            <person name="Pan H."/>
            <person name="Wang Z."/>
            <person name="Jin L."/>
            <person name="Zhang P."/>
            <person name="Hu H."/>
            <person name="Yang W."/>
            <person name="Hu J."/>
            <person name="Xiao J."/>
            <person name="Yang Z."/>
            <person name="Liu Y."/>
            <person name="Xie Q."/>
            <person name="Yu H."/>
            <person name="Lian J."/>
            <person name="Wen P."/>
            <person name="Zhang F."/>
            <person name="Li H."/>
            <person name="Zeng Y."/>
            <person name="Xiong Z."/>
            <person name="Liu S."/>
            <person name="Zhou L."/>
            <person name="Huang Z."/>
            <person name="An N."/>
            <person name="Wang J."/>
            <person name="Zheng Q."/>
            <person name="Xiong Y."/>
            <person name="Wang G."/>
            <person name="Wang B."/>
            <person name="Wang J."/>
            <person name="Fan Y."/>
            <person name="da Fonseca R.R."/>
            <person name="Alfaro-Nunez A."/>
            <person name="Schubert M."/>
            <person name="Orlando L."/>
            <person name="Mourier T."/>
            <person name="Howard J.T."/>
            <person name="Ganapathy G."/>
            <person name="Pfenning A."/>
            <person name="Whitney O."/>
            <person name="Rivas M.V."/>
            <person name="Hara E."/>
            <person name="Smith J."/>
            <person name="Farre M."/>
            <person name="Narayan J."/>
            <person name="Slavov G."/>
            <person name="Romanov M.N."/>
            <person name="Borges R."/>
            <person name="Machado J.P."/>
            <person name="Khan I."/>
            <person name="Springer M.S."/>
            <person name="Gatesy J."/>
            <person name="Hoffmann F.G."/>
            <person name="Opazo J.C."/>
            <person name="Hastad O."/>
            <person name="Sawyer R.H."/>
            <person name="Kim H."/>
            <person name="Kim K.W."/>
            <person name="Kim H.J."/>
            <person name="Cho S."/>
            <person name="Li N."/>
            <person name="Huang Y."/>
            <person name="Bruford M.W."/>
            <person name="Zhan X."/>
            <person name="Dixon A."/>
            <person name="Bertelsen M.F."/>
            <person name="Derryberry E."/>
            <person name="Warren W."/>
            <person name="Wilson R.K."/>
            <person name="Li S."/>
            <person name="Ray D.A."/>
            <person name="Green R.E."/>
            <person name="O'Brien S.J."/>
            <person name="Griffin D."/>
            <person name="Johnson W.E."/>
            <person name="Haussler D."/>
            <person name="Ryder O.A."/>
            <person name="Willerslev E."/>
            <person name="Graves G.R."/>
            <person name="Alstrom P."/>
            <person name="Fjeldsa J."/>
            <person name="Mindell D.P."/>
            <person name="Edwards S.V."/>
            <person name="Braun E.L."/>
            <person name="Rahbek C."/>
            <person name="Burt D.W."/>
            <person name="Houde P."/>
            <person name="Zhang Y."/>
            <person name="Yang H."/>
            <person name="Wang J."/>
            <person name="Jarvis E.D."/>
            <person name="Gilbert M.T."/>
            <person name="Wang J."/>
        </authorList>
    </citation>
    <scope>NUCLEOTIDE SEQUENCE [LARGE SCALE GENOMIC DNA]</scope>
</reference>
<accession>A0A0A0AWP6</accession>
<organism evidence="1 2">
    <name type="scientific">Charadrius vociferus</name>
    <name type="common">Killdeer</name>
    <name type="synonym">Aegialitis vocifera</name>
    <dbReference type="NCBI Taxonomy" id="50402"/>
    <lineage>
        <taxon>Eukaryota</taxon>
        <taxon>Metazoa</taxon>
        <taxon>Chordata</taxon>
        <taxon>Craniata</taxon>
        <taxon>Vertebrata</taxon>
        <taxon>Euteleostomi</taxon>
        <taxon>Archelosauria</taxon>
        <taxon>Archosauria</taxon>
        <taxon>Dinosauria</taxon>
        <taxon>Saurischia</taxon>
        <taxon>Theropoda</taxon>
        <taxon>Coelurosauria</taxon>
        <taxon>Aves</taxon>
        <taxon>Neognathae</taxon>
        <taxon>Neoaves</taxon>
        <taxon>Charadriiformes</taxon>
        <taxon>Charadriidae</taxon>
        <taxon>Charadrius</taxon>
    </lineage>
</organism>
<feature type="non-terminal residue" evidence="1">
    <location>
        <position position="230"/>
    </location>
</feature>
<dbReference type="EMBL" id="KL872984">
    <property type="protein sequence ID" value="KGL97520.1"/>
    <property type="molecule type" value="Genomic_DNA"/>
</dbReference>
<evidence type="ECO:0000313" key="2">
    <source>
        <dbReference type="Proteomes" id="UP000053858"/>
    </source>
</evidence>